<dbReference type="Proteomes" id="UP001152795">
    <property type="component" value="Unassembled WGS sequence"/>
</dbReference>
<evidence type="ECO:0000313" key="2">
    <source>
        <dbReference type="Proteomes" id="UP001152795"/>
    </source>
</evidence>
<comment type="caution">
    <text evidence="1">The sequence shown here is derived from an EMBL/GenBank/DDBJ whole genome shotgun (WGS) entry which is preliminary data.</text>
</comment>
<accession>A0A6S7K5S1</accession>
<dbReference type="EMBL" id="CACRXK020024468">
    <property type="protein sequence ID" value="CAB4038681.1"/>
    <property type="molecule type" value="Genomic_DNA"/>
</dbReference>
<sequence>SLFKKMTVKFNSQFFSDVLEKLVDKPNVNELTEEDISEKLLELTDLEIIFRDDNIVTSCNAM</sequence>
<name>A0A6S7K5S1_PARCT</name>
<gene>
    <name evidence="1" type="ORF">PACLA_8A074749</name>
</gene>
<feature type="non-terminal residue" evidence="1">
    <location>
        <position position="1"/>
    </location>
</feature>
<organism evidence="1 2">
    <name type="scientific">Paramuricea clavata</name>
    <name type="common">Red gorgonian</name>
    <name type="synonym">Violescent sea-whip</name>
    <dbReference type="NCBI Taxonomy" id="317549"/>
    <lineage>
        <taxon>Eukaryota</taxon>
        <taxon>Metazoa</taxon>
        <taxon>Cnidaria</taxon>
        <taxon>Anthozoa</taxon>
        <taxon>Octocorallia</taxon>
        <taxon>Malacalcyonacea</taxon>
        <taxon>Plexauridae</taxon>
        <taxon>Paramuricea</taxon>
    </lineage>
</organism>
<dbReference type="AlphaFoldDB" id="A0A6S7K5S1"/>
<keyword evidence="2" id="KW-1185">Reference proteome</keyword>
<evidence type="ECO:0000313" key="1">
    <source>
        <dbReference type="EMBL" id="CAB4038681.1"/>
    </source>
</evidence>
<proteinExistence type="predicted"/>
<reference evidence="1" key="1">
    <citation type="submission" date="2020-04" db="EMBL/GenBank/DDBJ databases">
        <authorList>
            <person name="Alioto T."/>
            <person name="Alioto T."/>
            <person name="Gomez Garrido J."/>
        </authorList>
    </citation>
    <scope>NUCLEOTIDE SEQUENCE</scope>
    <source>
        <strain evidence="1">A484AB</strain>
    </source>
</reference>
<protein>
    <submittedName>
        <fullName evidence="1">Uncharacterized protein</fullName>
    </submittedName>
</protein>